<evidence type="ECO:0000313" key="6">
    <source>
        <dbReference type="EMBL" id="MBB4751591.1"/>
    </source>
</evidence>
<protein>
    <submittedName>
        <fullName evidence="6">Peptidase E</fullName>
    </submittedName>
    <submittedName>
        <fullName evidence="5">Peptidase YgaJ</fullName>
    </submittedName>
</protein>
<reference evidence="5 8" key="2">
    <citation type="submission" date="2021-01" db="EMBL/GenBank/DDBJ databases">
        <title>Whole genome shotgun sequence of Actinoplanes lobatus NBRC 12513.</title>
        <authorList>
            <person name="Komaki H."/>
            <person name="Tamura T."/>
        </authorList>
    </citation>
    <scope>NUCLEOTIDE SEQUENCE [LARGE SCALE GENOMIC DNA]</scope>
    <source>
        <strain evidence="5 8">NBRC 12513</strain>
    </source>
</reference>
<evidence type="ECO:0000313" key="7">
    <source>
        <dbReference type="Proteomes" id="UP000590511"/>
    </source>
</evidence>
<dbReference type="InterPro" id="IPR005320">
    <property type="entry name" value="Peptidase_S51"/>
</dbReference>
<dbReference type="PANTHER" id="PTHR20842:SF0">
    <property type="entry name" value="ALPHA-ASPARTYL DIPEPTIDASE"/>
    <property type="match status" value="1"/>
</dbReference>
<accession>A0A7W7MIN6</accession>
<evidence type="ECO:0000256" key="4">
    <source>
        <dbReference type="ARBA" id="ARBA00022825"/>
    </source>
</evidence>
<gene>
    <name evidence="5" type="primary">ygaJ</name>
    <name evidence="5" type="ORF">Alo02nite_60730</name>
    <name evidence="6" type="ORF">BJ964_005752</name>
</gene>
<dbReference type="Proteomes" id="UP000631312">
    <property type="component" value="Unassembled WGS sequence"/>
</dbReference>
<keyword evidence="8" id="KW-1185">Reference proteome</keyword>
<dbReference type="GO" id="GO:0008236">
    <property type="term" value="F:serine-type peptidase activity"/>
    <property type="evidence" value="ECO:0007669"/>
    <property type="project" value="UniProtKB-KW"/>
</dbReference>
<keyword evidence="4" id="KW-0720">Serine protease</keyword>
<evidence type="ECO:0000256" key="3">
    <source>
        <dbReference type="ARBA" id="ARBA00022801"/>
    </source>
</evidence>
<dbReference type="PANTHER" id="PTHR20842">
    <property type="entry name" value="PROTEASE S51 ALPHA-ASPARTYL DIPEPTIDASE"/>
    <property type="match status" value="1"/>
</dbReference>
<comment type="similarity">
    <text evidence="1">Belongs to the peptidase S51 family.</text>
</comment>
<proteinExistence type="inferred from homology"/>
<dbReference type="AlphaFoldDB" id="A0A7W7MIN6"/>
<name>A0A7W7MIN6_9ACTN</name>
<dbReference type="Gene3D" id="3.40.50.880">
    <property type="match status" value="1"/>
</dbReference>
<reference evidence="6 7" key="1">
    <citation type="submission" date="2020-08" db="EMBL/GenBank/DDBJ databases">
        <title>Sequencing the genomes of 1000 actinobacteria strains.</title>
        <authorList>
            <person name="Klenk H.-P."/>
        </authorList>
    </citation>
    <scope>NUCLEOTIDE SEQUENCE [LARGE SCALE GENOMIC DNA]</scope>
    <source>
        <strain evidence="6 7">DSM 43150</strain>
    </source>
</reference>
<evidence type="ECO:0000256" key="1">
    <source>
        <dbReference type="ARBA" id="ARBA00006534"/>
    </source>
</evidence>
<dbReference type="GO" id="GO:0006508">
    <property type="term" value="P:proteolysis"/>
    <property type="evidence" value="ECO:0007669"/>
    <property type="project" value="UniProtKB-KW"/>
</dbReference>
<dbReference type="CDD" id="cd03146">
    <property type="entry name" value="GAT1_Peptidase_E"/>
    <property type="match status" value="1"/>
</dbReference>
<sequence length="244" mass="26306">MPGHIVPMGAGRAVMDRRDDPLHDYVLELTGKDDPVVLFLPTATGDDASYIVSFYEAFHSGRCRPRHLRLFHRDFDDLSGIVLGADVIHVGGGNTANMLDVWRRQGVDTLLHQALAGGAVLTGGSAGGLCWFEGGTTDSYGPTLQLLNEGLGMIKGSYCPHYDAEDQRRPIFHAALLDGSLEMGYASGNRVAIRFTADGEPVEAVTSEPGAQALKVYAHDGRIVEEEIPCRLLAERVASRSVST</sequence>
<dbReference type="Pfam" id="PF03575">
    <property type="entry name" value="Peptidase_S51"/>
    <property type="match status" value="1"/>
</dbReference>
<comment type="caution">
    <text evidence="6">The sequence shown here is derived from an EMBL/GenBank/DDBJ whole genome shotgun (WGS) entry which is preliminary data.</text>
</comment>
<evidence type="ECO:0000313" key="5">
    <source>
        <dbReference type="EMBL" id="GIE43175.1"/>
    </source>
</evidence>
<evidence type="ECO:0000313" key="8">
    <source>
        <dbReference type="Proteomes" id="UP000631312"/>
    </source>
</evidence>
<organism evidence="6 7">
    <name type="scientific">Actinoplanes lobatus</name>
    <dbReference type="NCBI Taxonomy" id="113568"/>
    <lineage>
        <taxon>Bacteria</taxon>
        <taxon>Bacillati</taxon>
        <taxon>Actinomycetota</taxon>
        <taxon>Actinomycetes</taxon>
        <taxon>Micromonosporales</taxon>
        <taxon>Micromonosporaceae</taxon>
        <taxon>Actinoplanes</taxon>
    </lineage>
</organism>
<evidence type="ECO:0000256" key="2">
    <source>
        <dbReference type="ARBA" id="ARBA00022670"/>
    </source>
</evidence>
<dbReference type="Proteomes" id="UP000590511">
    <property type="component" value="Unassembled WGS sequence"/>
</dbReference>
<dbReference type="EMBL" id="BOMP01000104">
    <property type="protein sequence ID" value="GIE43175.1"/>
    <property type="molecule type" value="Genomic_DNA"/>
</dbReference>
<keyword evidence="2" id="KW-0645">Protease</keyword>
<dbReference type="EMBL" id="JACHNC010000001">
    <property type="protein sequence ID" value="MBB4751591.1"/>
    <property type="molecule type" value="Genomic_DNA"/>
</dbReference>
<keyword evidence="3" id="KW-0378">Hydrolase</keyword>
<dbReference type="RefSeq" id="WP_188123602.1">
    <property type="nucleotide sequence ID" value="NZ_BOMP01000104.1"/>
</dbReference>
<dbReference type="SUPFAM" id="SSF52317">
    <property type="entry name" value="Class I glutamine amidotransferase-like"/>
    <property type="match status" value="1"/>
</dbReference>
<dbReference type="InterPro" id="IPR029062">
    <property type="entry name" value="Class_I_gatase-like"/>
</dbReference>